<dbReference type="InterPro" id="IPR059000">
    <property type="entry name" value="ATPase_P-type_domA"/>
</dbReference>
<evidence type="ECO:0000256" key="3">
    <source>
        <dbReference type="ARBA" id="ARBA00022692"/>
    </source>
</evidence>
<dbReference type="GO" id="GO:0046872">
    <property type="term" value="F:metal ion binding"/>
    <property type="evidence" value="ECO:0007669"/>
    <property type="project" value="UniProtKB-KW"/>
</dbReference>
<dbReference type="FunFam" id="2.70.150.10:FF:000002">
    <property type="entry name" value="Copper-transporting ATPase 1, putative"/>
    <property type="match status" value="1"/>
</dbReference>
<dbReference type="InterPro" id="IPR018303">
    <property type="entry name" value="ATPase_P-typ_P_site"/>
</dbReference>
<dbReference type="PROSITE" id="PS00154">
    <property type="entry name" value="ATPASE_E1_E2"/>
    <property type="match status" value="1"/>
</dbReference>
<dbReference type="Gene3D" id="3.40.1110.10">
    <property type="entry name" value="Calcium-transporting ATPase, cytoplasmic domain N"/>
    <property type="match status" value="1"/>
</dbReference>
<dbReference type="InterPro" id="IPR023299">
    <property type="entry name" value="ATPase_P-typ_cyto_dom_N"/>
</dbReference>
<dbReference type="InterPro" id="IPR023298">
    <property type="entry name" value="ATPase_P-typ_TM_dom_sf"/>
</dbReference>
<evidence type="ECO:0000256" key="1">
    <source>
        <dbReference type="ARBA" id="ARBA00004651"/>
    </source>
</evidence>
<keyword evidence="5 12" id="KW-0547">Nucleotide-binding</keyword>
<dbReference type="InterPro" id="IPR044492">
    <property type="entry name" value="P_typ_ATPase_HD_dom"/>
</dbReference>
<dbReference type="AlphaFoldDB" id="A0A2Z5Y1T7"/>
<evidence type="ECO:0000256" key="10">
    <source>
        <dbReference type="ARBA" id="ARBA00023065"/>
    </source>
</evidence>
<dbReference type="InterPro" id="IPR027256">
    <property type="entry name" value="P-typ_ATPase_IB"/>
</dbReference>
<dbReference type="SFLD" id="SFLDF00027">
    <property type="entry name" value="p-type_atpase"/>
    <property type="match status" value="1"/>
</dbReference>
<dbReference type="InterPro" id="IPR023214">
    <property type="entry name" value="HAD_sf"/>
</dbReference>
<dbReference type="PRINTS" id="PR00119">
    <property type="entry name" value="CATATPASE"/>
</dbReference>
<dbReference type="Pfam" id="PF00702">
    <property type="entry name" value="Hydrolase"/>
    <property type="match status" value="1"/>
</dbReference>
<keyword evidence="3 12" id="KW-0812">Transmembrane</keyword>
<evidence type="ECO:0000256" key="8">
    <source>
        <dbReference type="ARBA" id="ARBA00022967"/>
    </source>
</evidence>
<reference evidence="14 15" key="1">
    <citation type="submission" date="2018-01" db="EMBL/GenBank/DDBJ databases">
        <title>Whole genome sequence of Melissococcus plutonius DAT561.</title>
        <authorList>
            <person name="Okumura K."/>
            <person name="Takamatsu D."/>
            <person name="Okura M."/>
        </authorList>
    </citation>
    <scope>NUCLEOTIDE SEQUENCE [LARGE SCALE GENOMIC DNA]</scope>
    <source>
        <strain evidence="14 15">DAT561</strain>
    </source>
</reference>
<dbReference type="RefSeq" id="WP_015694819.1">
    <property type="nucleotide sequence ID" value="NZ_AP018492.1"/>
</dbReference>
<name>A0A2Z5Y1T7_9ENTE</name>
<evidence type="ECO:0000313" key="15">
    <source>
        <dbReference type="Proteomes" id="UP000269226"/>
    </source>
</evidence>
<evidence type="ECO:0000256" key="4">
    <source>
        <dbReference type="ARBA" id="ARBA00022723"/>
    </source>
</evidence>
<dbReference type="GO" id="GO:0019829">
    <property type="term" value="F:ATPase-coupled monoatomic cation transmembrane transporter activity"/>
    <property type="evidence" value="ECO:0007669"/>
    <property type="project" value="InterPro"/>
</dbReference>
<keyword evidence="7" id="KW-0460">Magnesium</keyword>
<dbReference type="NCBIfam" id="TIGR01525">
    <property type="entry name" value="ATPase-IB_hvy"/>
    <property type="match status" value="1"/>
</dbReference>
<dbReference type="Proteomes" id="UP000269226">
    <property type="component" value="Chromosome"/>
</dbReference>
<evidence type="ECO:0000256" key="12">
    <source>
        <dbReference type="RuleBase" id="RU362081"/>
    </source>
</evidence>
<dbReference type="PANTHER" id="PTHR43079:SF1">
    <property type="entry name" value="CADMIUM_ZINC-TRANSPORTING ATPASE HMA1, CHLOROPLASTIC-RELATED"/>
    <property type="match status" value="1"/>
</dbReference>
<evidence type="ECO:0000259" key="13">
    <source>
        <dbReference type="Pfam" id="PF00122"/>
    </source>
</evidence>
<evidence type="ECO:0000313" key="14">
    <source>
        <dbReference type="EMBL" id="BBC60827.1"/>
    </source>
</evidence>
<evidence type="ECO:0000256" key="2">
    <source>
        <dbReference type="ARBA" id="ARBA00006024"/>
    </source>
</evidence>
<feature type="transmembrane region" description="Helical" evidence="12">
    <location>
        <begin position="566"/>
        <end position="590"/>
    </location>
</feature>
<sequence>MKLSNEHKAIVETILCFIFMLIGFIIQKNQLSFYPVIFILAILIGGYKQTITGIEDIIQNKHLNVDLLMSLAAIGACIIGDWLEGAMLTFIFCLSNALEEYTTNKSQKEIKRLLSLKPQSAILKLADGQTKEVSISELTIGDVIQVPKGIVIPIDGIIQQGSTTINESAITGEAIPVEKKIGDEVLGGTLNVGQSITVTINKKNEDTTFAKIIQLVEEAQNTPSQTSTFIEKIEGIYVKCVLLLIPLVVLMMYFILHWSIEESFYRGIVLLVVASPCALVASATPATLAAISNDAKRGVLFKGGLFLENLASLKAIAFDKTGTLTKGTPIVTDTLFLDNQQEAIEIIYAIECHSIHPLAQAIVKYFEKEVQQVYENFEVNDITGYGMEAVINQKKWQVGKYNQDLLIDEATQLQVKQLQQEGKTVIFLSKEQQLVAIFALFDVPKKEANEVLTYLKSQNIHITMLTGDQQTTAETIAKILPIDTFYANCLPEEKTTLIQQQKKQYKINAMVGDGINDAPALANAAIGVAMGEGTDIAIDVADVVLMKNDLNNLKFSHMLSKKLKRIVIQNILFSSSVILLLILSNILQLINLPLGVVGHEGSTILVILNGLRLLKPISAK</sequence>
<evidence type="ECO:0000256" key="6">
    <source>
        <dbReference type="ARBA" id="ARBA00022840"/>
    </source>
</evidence>
<dbReference type="NCBIfam" id="TIGR01494">
    <property type="entry name" value="ATPase_P-type"/>
    <property type="match status" value="1"/>
</dbReference>
<protein>
    <submittedName>
        <fullName evidence="14">Lead, cadmium, zinc and mercury transporting ATPase copper-translocating P-type ATPase</fullName>
        <ecNumber evidence="14">3.6.3.3</ecNumber>
        <ecNumber evidence="14">3.6.3.4</ecNumber>
    </submittedName>
</protein>
<keyword evidence="9 12" id="KW-1133">Transmembrane helix</keyword>
<evidence type="ECO:0000256" key="9">
    <source>
        <dbReference type="ARBA" id="ARBA00022989"/>
    </source>
</evidence>
<keyword evidence="14" id="KW-0378">Hydrolase</keyword>
<keyword evidence="10" id="KW-0813">Transport</keyword>
<keyword evidence="12" id="KW-1003">Cell membrane</keyword>
<comment type="subcellular location">
    <subcellularLocation>
        <location evidence="1">Cell membrane</location>
        <topology evidence="1">Multi-pass membrane protein</topology>
    </subcellularLocation>
</comment>
<dbReference type="GeneID" id="57043264"/>
<feature type="transmembrane region" description="Helical" evidence="12">
    <location>
        <begin position="32"/>
        <end position="51"/>
    </location>
</feature>
<keyword evidence="10" id="KW-0406">Ion transport</keyword>
<dbReference type="CDD" id="cd07551">
    <property type="entry name" value="P-type_ATPase_HM_ZosA_PfeT-like"/>
    <property type="match status" value="1"/>
</dbReference>
<dbReference type="SUPFAM" id="SSF56784">
    <property type="entry name" value="HAD-like"/>
    <property type="match status" value="1"/>
</dbReference>
<dbReference type="PRINTS" id="PR00941">
    <property type="entry name" value="CDATPASE"/>
</dbReference>
<feature type="transmembrane region" description="Helical" evidence="12">
    <location>
        <begin position="9"/>
        <end position="26"/>
    </location>
</feature>
<dbReference type="EC" id="3.6.3.3" evidence="14"/>
<evidence type="ECO:0000256" key="11">
    <source>
        <dbReference type="ARBA" id="ARBA00023136"/>
    </source>
</evidence>
<dbReference type="InterPro" id="IPR008250">
    <property type="entry name" value="ATPase_P-typ_transduc_dom_A_sf"/>
</dbReference>
<dbReference type="InterPro" id="IPR051949">
    <property type="entry name" value="Cation_Transport_ATPase"/>
</dbReference>
<dbReference type="SUPFAM" id="SSF81653">
    <property type="entry name" value="Calcium ATPase, transduction domain A"/>
    <property type="match status" value="1"/>
</dbReference>
<keyword evidence="6 12" id="KW-0067">ATP-binding</keyword>
<dbReference type="SFLD" id="SFLDS00003">
    <property type="entry name" value="Haloacid_Dehalogenase"/>
    <property type="match status" value="1"/>
</dbReference>
<dbReference type="SFLD" id="SFLDG00002">
    <property type="entry name" value="C1.7:_P-type_atpase_like"/>
    <property type="match status" value="1"/>
</dbReference>
<gene>
    <name evidence="14" type="ORF">DAT561_0708</name>
</gene>
<dbReference type="SUPFAM" id="SSF81665">
    <property type="entry name" value="Calcium ATPase, transmembrane domain M"/>
    <property type="match status" value="1"/>
</dbReference>
<dbReference type="Gene3D" id="2.70.150.10">
    <property type="entry name" value="Calcium-transporting ATPase, cytoplasmic transduction domain A"/>
    <property type="match status" value="1"/>
</dbReference>
<dbReference type="EMBL" id="AP018492">
    <property type="protein sequence ID" value="BBC60827.1"/>
    <property type="molecule type" value="Genomic_DNA"/>
</dbReference>
<dbReference type="GO" id="GO:0005524">
    <property type="term" value="F:ATP binding"/>
    <property type="evidence" value="ECO:0007669"/>
    <property type="project" value="UniProtKB-UniRule"/>
</dbReference>
<proteinExistence type="inferred from homology"/>
<dbReference type="Gene3D" id="3.40.50.1000">
    <property type="entry name" value="HAD superfamily/HAD-like"/>
    <property type="match status" value="1"/>
</dbReference>
<dbReference type="EC" id="3.6.3.4" evidence="14"/>
<evidence type="ECO:0000256" key="7">
    <source>
        <dbReference type="ARBA" id="ARBA00022842"/>
    </source>
</evidence>
<dbReference type="GO" id="GO:0005886">
    <property type="term" value="C:plasma membrane"/>
    <property type="evidence" value="ECO:0007669"/>
    <property type="project" value="UniProtKB-SubCell"/>
</dbReference>
<keyword evidence="4 12" id="KW-0479">Metal-binding</keyword>
<dbReference type="InterPro" id="IPR036412">
    <property type="entry name" value="HAD-like_sf"/>
</dbReference>
<dbReference type="GO" id="GO:0016887">
    <property type="term" value="F:ATP hydrolysis activity"/>
    <property type="evidence" value="ECO:0007669"/>
    <property type="project" value="InterPro"/>
</dbReference>
<dbReference type="Pfam" id="PF00122">
    <property type="entry name" value="E1-E2_ATPase"/>
    <property type="match status" value="1"/>
</dbReference>
<evidence type="ECO:0000256" key="5">
    <source>
        <dbReference type="ARBA" id="ARBA00022741"/>
    </source>
</evidence>
<comment type="similarity">
    <text evidence="2 12">Belongs to the cation transport ATPase (P-type) (TC 3.A.3) family. Type IB subfamily.</text>
</comment>
<dbReference type="InterPro" id="IPR001757">
    <property type="entry name" value="P_typ_ATPase"/>
</dbReference>
<keyword evidence="8" id="KW-1278">Translocase</keyword>
<accession>A0A2Z5Y1T7</accession>
<feature type="domain" description="P-type ATPase A" evidence="13">
    <location>
        <begin position="120"/>
        <end position="217"/>
    </location>
</feature>
<dbReference type="PANTHER" id="PTHR43079">
    <property type="entry name" value="PROBABLE CADMIUM/ZINC-TRANSPORTING ATPASE HMA1"/>
    <property type="match status" value="1"/>
</dbReference>
<feature type="transmembrane region" description="Helical" evidence="12">
    <location>
        <begin position="236"/>
        <end position="256"/>
    </location>
</feature>
<organism evidence="14 15">
    <name type="scientific">Melissococcus plutonius</name>
    <dbReference type="NCBI Taxonomy" id="33970"/>
    <lineage>
        <taxon>Bacteria</taxon>
        <taxon>Bacillati</taxon>
        <taxon>Bacillota</taxon>
        <taxon>Bacilli</taxon>
        <taxon>Lactobacillales</taxon>
        <taxon>Enterococcaceae</taxon>
        <taxon>Melissococcus</taxon>
    </lineage>
</organism>
<feature type="transmembrane region" description="Helical" evidence="12">
    <location>
        <begin position="268"/>
        <end position="291"/>
    </location>
</feature>
<keyword evidence="11 12" id="KW-0472">Membrane</keyword>